<dbReference type="NCBIfam" id="NF001377">
    <property type="entry name" value="PRK00278.2-4"/>
    <property type="match status" value="1"/>
</dbReference>
<dbReference type="PANTHER" id="PTHR22854">
    <property type="entry name" value="TRYPTOPHAN BIOSYNTHESIS PROTEIN"/>
    <property type="match status" value="1"/>
</dbReference>
<dbReference type="GO" id="GO:0000162">
    <property type="term" value="P:L-tryptophan biosynthetic process"/>
    <property type="evidence" value="ECO:0007669"/>
    <property type="project" value="UniProtKB-UniPathway"/>
</dbReference>
<organism evidence="10 11">
    <name type="scientific">Phaeodactylibacter xiamenensis</name>
    <dbReference type="NCBI Taxonomy" id="1524460"/>
    <lineage>
        <taxon>Bacteria</taxon>
        <taxon>Pseudomonadati</taxon>
        <taxon>Bacteroidota</taxon>
        <taxon>Saprospiria</taxon>
        <taxon>Saprospirales</taxon>
        <taxon>Haliscomenobacteraceae</taxon>
        <taxon>Phaeodactylibacter</taxon>
    </lineage>
</organism>
<evidence type="ECO:0000259" key="9">
    <source>
        <dbReference type="Pfam" id="PF00218"/>
    </source>
</evidence>
<evidence type="ECO:0000256" key="8">
    <source>
        <dbReference type="ARBA" id="ARBA00023239"/>
    </source>
</evidence>
<sequence>MNILDKIVAHKKQEVAQRRERYPVKLLEQSIYFDTPVVSLKQYLRRPDKSGIIAEFKRRSPSKGDINPYASVERVSIGYMQAGASALSVLTDGEFFGGKNADLTEARAFNFCPILRKDFIIEEYQLIEAKSIGADAVLLIAECLEAGQLAALAKQAKALGLEILMEVHSAGQLAKYVPEIDAVGVNNRDLTTFNVDIATSLELIGQLPEGVARVSESGISDPQVVAELRHAGYEGFLIGEHFMKQAEPGKACQEFVKQVRHVEALLDGAIAEN</sequence>
<dbReference type="InterPro" id="IPR001468">
    <property type="entry name" value="Indole-3-GlycerolPSynthase_CS"/>
</dbReference>
<dbReference type="EC" id="4.1.1.48" evidence="3"/>
<keyword evidence="7" id="KW-0057">Aromatic amino acid biosynthesis</keyword>
<dbReference type="Gene3D" id="3.20.20.70">
    <property type="entry name" value="Aldolase class I"/>
    <property type="match status" value="1"/>
</dbReference>
<dbReference type="PANTHER" id="PTHR22854:SF2">
    <property type="entry name" value="INDOLE-3-GLYCEROL-PHOSPHATE SYNTHASE"/>
    <property type="match status" value="1"/>
</dbReference>
<keyword evidence="4" id="KW-0028">Amino-acid biosynthesis</keyword>
<comment type="pathway">
    <text evidence="2">Amino-acid biosynthesis; L-tryptophan biosynthesis; L-tryptophan from chorismate: step 4/5.</text>
</comment>
<proteinExistence type="predicted"/>
<keyword evidence="11" id="KW-1185">Reference proteome</keyword>
<evidence type="ECO:0000256" key="5">
    <source>
        <dbReference type="ARBA" id="ARBA00022793"/>
    </source>
</evidence>
<dbReference type="InterPro" id="IPR013798">
    <property type="entry name" value="Indole-3-glycerol_P_synth_dom"/>
</dbReference>
<dbReference type="Pfam" id="PF00218">
    <property type="entry name" value="IGPS"/>
    <property type="match status" value="1"/>
</dbReference>
<dbReference type="RefSeq" id="WP_044226108.1">
    <property type="nucleotide sequence ID" value="NZ_JBKAGJ010000002.1"/>
</dbReference>
<gene>
    <name evidence="10" type="ORF">IX84_23365</name>
</gene>
<evidence type="ECO:0000256" key="1">
    <source>
        <dbReference type="ARBA" id="ARBA00001633"/>
    </source>
</evidence>
<dbReference type="EMBL" id="JPOS01000082">
    <property type="protein sequence ID" value="KGE86081.1"/>
    <property type="molecule type" value="Genomic_DNA"/>
</dbReference>
<keyword evidence="5" id="KW-0210">Decarboxylase</keyword>
<evidence type="ECO:0000256" key="6">
    <source>
        <dbReference type="ARBA" id="ARBA00022822"/>
    </source>
</evidence>
<evidence type="ECO:0000256" key="2">
    <source>
        <dbReference type="ARBA" id="ARBA00004696"/>
    </source>
</evidence>
<dbReference type="SUPFAM" id="SSF51366">
    <property type="entry name" value="Ribulose-phoshate binding barrel"/>
    <property type="match status" value="1"/>
</dbReference>
<dbReference type="OrthoDB" id="9804217at2"/>
<dbReference type="InterPro" id="IPR013785">
    <property type="entry name" value="Aldolase_TIM"/>
</dbReference>
<protein>
    <recommendedName>
        <fullName evidence="3">indole-3-glycerol-phosphate synthase</fullName>
        <ecNumber evidence="3">4.1.1.48</ecNumber>
    </recommendedName>
</protein>
<keyword evidence="8" id="KW-0456">Lyase</keyword>
<accession>A0A098S1W6</accession>
<keyword evidence="6" id="KW-0822">Tryptophan biosynthesis</keyword>
<dbReference type="STRING" id="1524460.IX84_23365"/>
<dbReference type="InterPro" id="IPR011060">
    <property type="entry name" value="RibuloseP-bd_barrel"/>
</dbReference>
<evidence type="ECO:0000313" key="10">
    <source>
        <dbReference type="EMBL" id="KGE86081.1"/>
    </source>
</evidence>
<evidence type="ECO:0000313" key="11">
    <source>
        <dbReference type="Proteomes" id="UP000029736"/>
    </source>
</evidence>
<dbReference type="CDD" id="cd00331">
    <property type="entry name" value="IGPS"/>
    <property type="match status" value="1"/>
</dbReference>
<dbReference type="GO" id="GO:0004425">
    <property type="term" value="F:indole-3-glycerol-phosphate synthase activity"/>
    <property type="evidence" value="ECO:0007669"/>
    <property type="project" value="UniProtKB-EC"/>
</dbReference>
<dbReference type="InterPro" id="IPR045186">
    <property type="entry name" value="Indole-3-glycerol_P_synth"/>
</dbReference>
<evidence type="ECO:0000256" key="3">
    <source>
        <dbReference type="ARBA" id="ARBA00012362"/>
    </source>
</evidence>
<dbReference type="UniPathway" id="UPA00035">
    <property type="reaction ID" value="UER00043"/>
</dbReference>
<dbReference type="PROSITE" id="PS00614">
    <property type="entry name" value="IGPS"/>
    <property type="match status" value="1"/>
</dbReference>
<reference evidence="10 11" key="1">
    <citation type="journal article" date="2014" name="Int. J. Syst. Evol. Microbiol.">
        <title>Phaeodactylibacter xiamenensis gen. nov., sp. nov., a member of the family Saprospiraceae isolated from the marine alga Phaeodactylum tricornutum.</title>
        <authorList>
            <person name="Chen Z.Jr."/>
            <person name="Lei X."/>
            <person name="Lai Q."/>
            <person name="Li Y."/>
            <person name="Zhang B."/>
            <person name="Zhang J."/>
            <person name="Zhang H."/>
            <person name="Yang L."/>
            <person name="Zheng W."/>
            <person name="Tian Y."/>
            <person name="Yu Z."/>
            <person name="Xu H.Jr."/>
            <person name="Zheng T."/>
        </authorList>
    </citation>
    <scope>NUCLEOTIDE SEQUENCE [LARGE SCALE GENOMIC DNA]</scope>
    <source>
        <strain evidence="10 11">KD52</strain>
    </source>
</reference>
<comment type="catalytic activity">
    <reaction evidence="1">
        <text>1-(2-carboxyphenylamino)-1-deoxy-D-ribulose 5-phosphate + H(+) = (1S,2R)-1-C-(indol-3-yl)glycerol 3-phosphate + CO2 + H2O</text>
        <dbReference type="Rhea" id="RHEA:23476"/>
        <dbReference type="ChEBI" id="CHEBI:15377"/>
        <dbReference type="ChEBI" id="CHEBI:15378"/>
        <dbReference type="ChEBI" id="CHEBI:16526"/>
        <dbReference type="ChEBI" id="CHEBI:58613"/>
        <dbReference type="ChEBI" id="CHEBI:58866"/>
        <dbReference type="EC" id="4.1.1.48"/>
    </reaction>
</comment>
<dbReference type="Proteomes" id="UP000029736">
    <property type="component" value="Unassembled WGS sequence"/>
</dbReference>
<dbReference type="GO" id="GO:0004640">
    <property type="term" value="F:phosphoribosylanthranilate isomerase activity"/>
    <property type="evidence" value="ECO:0007669"/>
    <property type="project" value="TreeGrafter"/>
</dbReference>
<evidence type="ECO:0000256" key="4">
    <source>
        <dbReference type="ARBA" id="ARBA00022605"/>
    </source>
</evidence>
<comment type="caution">
    <text evidence="10">The sequence shown here is derived from an EMBL/GenBank/DDBJ whole genome shotgun (WGS) entry which is preliminary data.</text>
</comment>
<dbReference type="AlphaFoldDB" id="A0A098S1W6"/>
<feature type="domain" description="Indole-3-glycerol phosphate synthase" evidence="9">
    <location>
        <begin position="4"/>
        <end position="254"/>
    </location>
</feature>
<evidence type="ECO:0000256" key="7">
    <source>
        <dbReference type="ARBA" id="ARBA00023141"/>
    </source>
</evidence>
<name>A0A098S1W6_9BACT</name>
<dbReference type="FunFam" id="3.20.20.70:FF:000024">
    <property type="entry name" value="Indole-3-glycerol phosphate synthase"/>
    <property type="match status" value="1"/>
</dbReference>